<dbReference type="EMBL" id="CP155447">
    <property type="protein sequence ID" value="XBH02679.1"/>
    <property type="molecule type" value="Genomic_DNA"/>
</dbReference>
<name>A0AAU7CCE3_9BACT</name>
<organism evidence="1">
    <name type="scientific">Singulisphaera sp. Ch08</name>
    <dbReference type="NCBI Taxonomy" id="3120278"/>
    <lineage>
        <taxon>Bacteria</taxon>
        <taxon>Pseudomonadati</taxon>
        <taxon>Planctomycetota</taxon>
        <taxon>Planctomycetia</taxon>
        <taxon>Isosphaerales</taxon>
        <taxon>Isosphaeraceae</taxon>
        <taxon>Singulisphaera</taxon>
    </lineage>
</organism>
<evidence type="ECO:0000313" key="1">
    <source>
        <dbReference type="EMBL" id="XBH02679.1"/>
    </source>
</evidence>
<sequence length="86" mass="9435">MRLTHSDSLMTLMEQVESRVRQSTHGRIRNLLVEEVQGRLVIRGQAPSHHARQLALHGALELLSGDRFSSVITVGRSIPVAEGAAV</sequence>
<reference evidence="1" key="1">
    <citation type="submission" date="2024-05" db="EMBL/GenBank/DDBJ databases">
        <title>Planctomycetes of the genus Singulisphaera possess chitinolytic capabilities.</title>
        <authorList>
            <person name="Ivanova A."/>
        </authorList>
    </citation>
    <scope>NUCLEOTIDE SEQUENCE</scope>
    <source>
        <strain evidence="1">Ch08T</strain>
    </source>
</reference>
<accession>A0AAU7CCE3</accession>
<proteinExistence type="predicted"/>
<protein>
    <recommendedName>
        <fullName evidence="2">BON domain-containing protein</fullName>
    </recommendedName>
</protein>
<dbReference type="RefSeq" id="WP_406695420.1">
    <property type="nucleotide sequence ID" value="NZ_CP155447.1"/>
</dbReference>
<evidence type="ECO:0008006" key="2">
    <source>
        <dbReference type="Google" id="ProtNLM"/>
    </source>
</evidence>
<gene>
    <name evidence="1" type="ORF">V5E97_30795</name>
</gene>
<dbReference type="AlphaFoldDB" id="A0AAU7CCE3"/>